<comment type="subcellular location">
    <subcellularLocation>
        <location evidence="2">Cell membrane</location>
    </subcellularLocation>
    <subcellularLocation>
        <location evidence="1">Membrane</location>
        <topology evidence="1">Multi-pass membrane protein</topology>
    </subcellularLocation>
</comment>
<name>M5PTY7_DESAF</name>
<keyword evidence="8 9" id="KW-0472">Membrane</keyword>
<evidence type="ECO:0000256" key="2">
    <source>
        <dbReference type="ARBA" id="ARBA00004236"/>
    </source>
</evidence>
<evidence type="ECO:0000259" key="10">
    <source>
        <dbReference type="Pfam" id="PF02397"/>
    </source>
</evidence>
<dbReference type="InterPro" id="IPR017475">
    <property type="entry name" value="EPS_sugar_tfrase"/>
</dbReference>
<evidence type="ECO:0000313" key="12">
    <source>
        <dbReference type="Proteomes" id="UP000011922"/>
    </source>
</evidence>
<dbReference type="GO" id="GO:0016780">
    <property type="term" value="F:phosphotransferase activity, for other substituted phosphate groups"/>
    <property type="evidence" value="ECO:0007669"/>
    <property type="project" value="TreeGrafter"/>
</dbReference>
<dbReference type="GO" id="GO:0000271">
    <property type="term" value="P:polysaccharide biosynthetic process"/>
    <property type="evidence" value="ECO:0007669"/>
    <property type="project" value="InterPro"/>
</dbReference>
<evidence type="ECO:0000256" key="9">
    <source>
        <dbReference type="SAM" id="Phobius"/>
    </source>
</evidence>
<keyword evidence="7 9" id="KW-1133">Transmembrane helix</keyword>
<dbReference type="NCBIfam" id="TIGR03022">
    <property type="entry name" value="WbaP_sugtrans"/>
    <property type="match status" value="1"/>
</dbReference>
<dbReference type="Pfam" id="PF13727">
    <property type="entry name" value="CoA_binding_3"/>
    <property type="match status" value="1"/>
</dbReference>
<dbReference type="RefSeq" id="WP_005985605.1">
    <property type="nucleotide sequence ID" value="NZ_AOSV01000013.1"/>
</dbReference>
<dbReference type="Pfam" id="PF02397">
    <property type="entry name" value="Bac_transf"/>
    <property type="match status" value="1"/>
</dbReference>
<dbReference type="Proteomes" id="UP000011922">
    <property type="component" value="Unassembled WGS sequence"/>
</dbReference>
<keyword evidence="5 11" id="KW-0808">Transferase</keyword>
<accession>M5PTY7</accession>
<evidence type="ECO:0000313" key="11">
    <source>
        <dbReference type="EMBL" id="EMG37812.1"/>
    </source>
</evidence>
<evidence type="ECO:0000256" key="3">
    <source>
        <dbReference type="ARBA" id="ARBA00006464"/>
    </source>
</evidence>
<evidence type="ECO:0000256" key="4">
    <source>
        <dbReference type="ARBA" id="ARBA00022475"/>
    </source>
</evidence>
<dbReference type="InterPro" id="IPR017472">
    <property type="entry name" value="Undecaprenyl-P_galact_Ptfrase"/>
</dbReference>
<evidence type="ECO:0000256" key="6">
    <source>
        <dbReference type="ARBA" id="ARBA00022692"/>
    </source>
</evidence>
<dbReference type="PATRIC" id="fig|1262666.3.peg.1483"/>
<dbReference type="PANTHER" id="PTHR30576:SF4">
    <property type="entry name" value="UNDECAPRENYL-PHOSPHATE GALACTOSE PHOSPHOTRANSFERASE"/>
    <property type="match status" value="1"/>
</dbReference>
<reference evidence="11 12" key="1">
    <citation type="journal article" date="2013" name="Genome Announc.">
        <title>Draft Genome Sequence for Desulfovibrio africanus Strain PCS.</title>
        <authorList>
            <person name="Brown S.D."/>
            <person name="Utturkar S.M."/>
            <person name="Arkin A.P."/>
            <person name="Deutschbauer A.M."/>
            <person name="Elias D.A."/>
            <person name="Hazen T.C."/>
            <person name="Chakraborty R."/>
        </authorList>
    </citation>
    <scope>NUCLEOTIDE SEQUENCE [LARGE SCALE GENOMIC DNA]</scope>
    <source>
        <strain evidence="11 12">PCS</strain>
    </source>
</reference>
<proteinExistence type="inferred from homology"/>
<feature type="transmembrane region" description="Helical" evidence="9">
    <location>
        <begin position="275"/>
        <end position="296"/>
    </location>
</feature>
<dbReference type="InterPro" id="IPR003362">
    <property type="entry name" value="Bact_transf"/>
</dbReference>
<dbReference type="EMBL" id="AOSV01000013">
    <property type="protein sequence ID" value="EMG37812.1"/>
    <property type="molecule type" value="Genomic_DNA"/>
</dbReference>
<evidence type="ECO:0000256" key="5">
    <source>
        <dbReference type="ARBA" id="ARBA00022679"/>
    </source>
</evidence>
<keyword evidence="6 9" id="KW-0812">Transmembrane</keyword>
<dbReference type="NCBIfam" id="TIGR03025">
    <property type="entry name" value="EPS_sugtrans"/>
    <property type="match status" value="1"/>
</dbReference>
<dbReference type="AlphaFoldDB" id="M5PTY7"/>
<evidence type="ECO:0000256" key="7">
    <source>
        <dbReference type="ARBA" id="ARBA00022989"/>
    </source>
</evidence>
<organism evidence="11 12">
    <name type="scientific">Desulfocurvibacter africanus PCS</name>
    <dbReference type="NCBI Taxonomy" id="1262666"/>
    <lineage>
        <taxon>Bacteria</taxon>
        <taxon>Pseudomonadati</taxon>
        <taxon>Thermodesulfobacteriota</taxon>
        <taxon>Desulfovibrionia</taxon>
        <taxon>Desulfovibrionales</taxon>
        <taxon>Desulfovibrionaceae</taxon>
        <taxon>Desulfocurvibacter</taxon>
    </lineage>
</organism>
<evidence type="ECO:0000256" key="8">
    <source>
        <dbReference type="ARBA" id="ARBA00023136"/>
    </source>
</evidence>
<feature type="transmembrane region" description="Helical" evidence="9">
    <location>
        <begin position="7"/>
        <end position="31"/>
    </location>
</feature>
<feature type="domain" description="Bacterial sugar transferase" evidence="10">
    <location>
        <begin position="270"/>
        <end position="461"/>
    </location>
</feature>
<sequence>MRKCLPYLMSFMLMAADIAAVIAAILIALSMRNFFDGYIVANLYWRLTPSLILFPVVFASLRLYPGVLLSPPEELKKLSLGVSLVYLTLGAVTFFSRDAALYSRGAFILAWLASLMLAPLARTLVRDMFARKPWWGYPVVVFGTDDTARVLLRTLQLRPRLGLRPVAVYSCHDKALAEDFVEGVPVVNDPEDIAGLGRTANSFAAVSGACLMTEERHAMLDTLARTFKHVIILPQAMGRTSLWATALDVGGLLGLLVRHNLLDGRRLAMKRFMDLALTILGGLVALPLCLVIALIIRLESRGPALFKQRRIGLNGKPFHVWKFRTMVPHAEQLLAEHLARNPALQQEWDSCQKLRRDPRVTRIGRFLRSTSLDELPQLVNVLRGDLSLVGPRPIVEAEIDRYSDCYHHYTRVKPGITGLWQISGRNLVSYDKRIDLDTYYINNWSIWFDIYILARTIPVVITRQGAC</sequence>
<comment type="similarity">
    <text evidence="3">Belongs to the bacterial sugar transferase family.</text>
</comment>
<feature type="transmembrane region" description="Helical" evidence="9">
    <location>
        <begin position="43"/>
        <end position="65"/>
    </location>
</feature>
<dbReference type="GO" id="GO:0005886">
    <property type="term" value="C:plasma membrane"/>
    <property type="evidence" value="ECO:0007669"/>
    <property type="project" value="UniProtKB-SubCell"/>
</dbReference>
<gene>
    <name evidence="11" type="ORF">PCS_01462</name>
</gene>
<evidence type="ECO:0000256" key="1">
    <source>
        <dbReference type="ARBA" id="ARBA00004141"/>
    </source>
</evidence>
<keyword evidence="4" id="KW-1003">Cell membrane</keyword>
<feature type="transmembrane region" description="Helical" evidence="9">
    <location>
        <begin position="101"/>
        <end position="121"/>
    </location>
</feature>
<dbReference type="PANTHER" id="PTHR30576">
    <property type="entry name" value="COLANIC BIOSYNTHESIS UDP-GLUCOSE LIPID CARRIER TRANSFERASE"/>
    <property type="match status" value="1"/>
</dbReference>
<comment type="caution">
    <text evidence="11">The sequence shown here is derived from an EMBL/GenBank/DDBJ whole genome shotgun (WGS) entry which is preliminary data.</text>
</comment>
<feature type="transmembrane region" description="Helical" evidence="9">
    <location>
        <begin position="77"/>
        <end position="95"/>
    </location>
</feature>
<protein>
    <submittedName>
        <fullName evidence="11">Undecaprenyl-phosphate galactose phosphotransferase, WbaP glycosylphosphotransferase</fullName>
    </submittedName>
</protein>